<organism evidence="1 2">
    <name type="scientific">Fragilariopsis cylindrus CCMP1102</name>
    <dbReference type="NCBI Taxonomy" id="635003"/>
    <lineage>
        <taxon>Eukaryota</taxon>
        <taxon>Sar</taxon>
        <taxon>Stramenopiles</taxon>
        <taxon>Ochrophyta</taxon>
        <taxon>Bacillariophyta</taxon>
        <taxon>Bacillariophyceae</taxon>
        <taxon>Bacillariophycidae</taxon>
        <taxon>Bacillariales</taxon>
        <taxon>Bacillariaceae</taxon>
        <taxon>Fragilariopsis</taxon>
    </lineage>
</organism>
<proteinExistence type="predicted"/>
<protein>
    <submittedName>
        <fullName evidence="1">Uncharacterized protein</fullName>
    </submittedName>
</protein>
<name>A0A1E7F5F1_9STRA</name>
<keyword evidence="2" id="KW-1185">Reference proteome</keyword>
<evidence type="ECO:0000313" key="2">
    <source>
        <dbReference type="Proteomes" id="UP000095751"/>
    </source>
</evidence>
<dbReference type="AlphaFoldDB" id="A0A1E7F5F1"/>
<sequence length="943" mass="106593">MTSPNNNQINHIQQDPSSLSFSASLRHKITGNISDGRKIQQKHRIAIIIPFIGESPDAIPSYLELFCATAGGSASLVDFLLIHDGVLDPYHQQKSSDSTTEKLSSSSTDDTTRALFSCPENVIFHSLGSLEGISRALVKVVDGKPEQELKLGGSKEKLAGILTKYIRNYPYVMVEFKPALGHIFQHYLDGYTHWGYSDLDIMFGDLERWITPDELTEFDIVTYGFGDQHRVYLRGQFTIHRNDPEKINQLWRPCDYLSHMDTRFEQVLSKEETLHFESAEGCYSAAVLERDDIKIKYAVKAFTDAEQEKKKKEDKDTAYTHGVYVGTGKKKDRTIIYKAGMDNRRGLSTIPSDWFERKGSIYNDPNTLLYKSVGKREILPMIEKESVKCMYWAQKKYQSRLCIDGVDSTDTIYWIHGQLYKEKYELVKLPGDIVTAPFFHFQEWKRYYRSAQLGGFQRNGPFAGFVLSKEGILPFYSTSADKRRTSGGKSRDNYSEKVVVPSPLGHTLFQWHGIESNDREQLPHRFYCLQSAMKESPPTTKCKFVTSWRDSLNVEILSGAPAWSKVDIDLEVTMAITLQLHADQLSDSEAIQGFFKILALYLNRWQGQPVVIVVHVAGATPEFITTMRAKLGPESNLSNFGMDTVLVAAIFSEKPDTVSRKALMNMAIDASPTRFVIAGYELERGIIPSQDTSYLAHRTAQIHEDSPGAVYIIPQFGLVDGDHDFTMDALNQAHLDGRLKPVSKVEEGECEGDNASLENEENSSFGMIEIEKLWWEFSQRLPNQKAVPMYEMTVEKQASALDNIQSKLTSLLTEKYQYNLYATDTSPILLFDNLGPNTGIISSDMVREIDEFGGKLCYNSIRLAQMATLGYHINILSGVYAISTPVLRKAIGDPSRGPLGVSRCDGCFFFTKERAHEDILENISLEERQRPAKIAILWEHSIE</sequence>
<dbReference type="KEGG" id="fcy:FRACYDRAFT_226728"/>
<evidence type="ECO:0000313" key="1">
    <source>
        <dbReference type="EMBL" id="OEU13412.1"/>
    </source>
</evidence>
<dbReference type="Pfam" id="PF20330">
    <property type="entry name" value="DUF6625"/>
    <property type="match status" value="1"/>
</dbReference>
<dbReference type="EMBL" id="KV784361">
    <property type="protein sequence ID" value="OEU13412.1"/>
    <property type="molecule type" value="Genomic_DNA"/>
</dbReference>
<dbReference type="Proteomes" id="UP000095751">
    <property type="component" value="Unassembled WGS sequence"/>
</dbReference>
<dbReference type="InterPro" id="IPR046733">
    <property type="entry name" value="DUF6625"/>
</dbReference>
<reference evidence="1 2" key="1">
    <citation type="submission" date="2016-09" db="EMBL/GenBank/DDBJ databases">
        <title>Extensive genetic diversity and differential bi-allelic expression allows diatom success in the polar Southern Ocean.</title>
        <authorList>
            <consortium name="DOE Joint Genome Institute"/>
            <person name="Mock T."/>
            <person name="Otillar R.P."/>
            <person name="Strauss J."/>
            <person name="Dupont C."/>
            <person name="Frickenhaus S."/>
            <person name="Maumus F."/>
            <person name="Mcmullan M."/>
            <person name="Sanges R."/>
            <person name="Schmutz J."/>
            <person name="Toseland A."/>
            <person name="Valas R."/>
            <person name="Veluchamy A."/>
            <person name="Ward B.J."/>
            <person name="Allen A."/>
            <person name="Barry K."/>
            <person name="Falciatore A."/>
            <person name="Ferrante M."/>
            <person name="Fortunato A.E."/>
            <person name="Gloeckner G."/>
            <person name="Gruber A."/>
            <person name="Hipkin R."/>
            <person name="Janech M."/>
            <person name="Kroth P."/>
            <person name="Leese F."/>
            <person name="Lindquist E."/>
            <person name="Lyon B.R."/>
            <person name="Martin J."/>
            <person name="Mayer C."/>
            <person name="Parker M."/>
            <person name="Quesneville H."/>
            <person name="Raymond J."/>
            <person name="Uhlig C."/>
            <person name="Valentin K.U."/>
            <person name="Worden A.Z."/>
            <person name="Armbrust E.V."/>
            <person name="Bowler C."/>
            <person name="Green B."/>
            <person name="Moulton V."/>
            <person name="Van Oosterhout C."/>
            <person name="Grigoriev I."/>
        </authorList>
    </citation>
    <scope>NUCLEOTIDE SEQUENCE [LARGE SCALE GENOMIC DNA]</scope>
    <source>
        <strain evidence="1 2">CCMP1102</strain>
    </source>
</reference>
<dbReference type="OrthoDB" id="2110753at2759"/>
<gene>
    <name evidence="1" type="ORF">FRACYDRAFT_226728</name>
</gene>
<accession>A0A1E7F5F1</accession>
<dbReference type="InParanoid" id="A0A1E7F5F1"/>